<dbReference type="EMBL" id="JANVFT010000054">
    <property type="protein sequence ID" value="KAJ4484441.1"/>
    <property type="molecule type" value="Genomic_DNA"/>
</dbReference>
<dbReference type="Proteomes" id="UP001150217">
    <property type="component" value="Unassembled WGS sequence"/>
</dbReference>
<organism evidence="1 2">
    <name type="scientific">Lentinula lateritia</name>
    <dbReference type="NCBI Taxonomy" id="40482"/>
    <lineage>
        <taxon>Eukaryota</taxon>
        <taxon>Fungi</taxon>
        <taxon>Dikarya</taxon>
        <taxon>Basidiomycota</taxon>
        <taxon>Agaricomycotina</taxon>
        <taxon>Agaricomycetes</taxon>
        <taxon>Agaricomycetidae</taxon>
        <taxon>Agaricales</taxon>
        <taxon>Marasmiineae</taxon>
        <taxon>Omphalotaceae</taxon>
        <taxon>Lentinula</taxon>
    </lineage>
</organism>
<accession>A0ABQ8VAM8</accession>
<gene>
    <name evidence="1" type="ORF">C8R41DRAFT_449092</name>
</gene>
<evidence type="ECO:0000313" key="2">
    <source>
        <dbReference type="Proteomes" id="UP001150217"/>
    </source>
</evidence>
<protein>
    <submittedName>
        <fullName evidence="1">Uncharacterized protein</fullName>
    </submittedName>
</protein>
<sequence>MRYVTQFQFVVLSPTCLASEGESAYVGRKDSPLRIFKHLIDLLIPSTWGENTNTHDVPAVLRDLTHSLLKSRYETPI</sequence>
<reference evidence="1" key="1">
    <citation type="submission" date="2022-08" db="EMBL/GenBank/DDBJ databases">
        <title>A Global Phylogenomic Analysis of the Shiitake Genus Lentinula.</title>
        <authorList>
            <consortium name="DOE Joint Genome Institute"/>
            <person name="Sierra-Patev S."/>
            <person name="Min B."/>
            <person name="Naranjo-Ortiz M."/>
            <person name="Looney B."/>
            <person name="Konkel Z."/>
            <person name="Slot J.C."/>
            <person name="Sakamoto Y."/>
            <person name="Steenwyk J.L."/>
            <person name="Rokas A."/>
            <person name="Carro J."/>
            <person name="Camarero S."/>
            <person name="Ferreira P."/>
            <person name="Molpeceres G."/>
            <person name="Ruiz-Duenas F.J."/>
            <person name="Serrano A."/>
            <person name="Henrissat B."/>
            <person name="Drula E."/>
            <person name="Hughes K.W."/>
            <person name="Mata J.L."/>
            <person name="Ishikawa N.K."/>
            <person name="Vargas-Isla R."/>
            <person name="Ushijima S."/>
            <person name="Smith C.A."/>
            <person name="Ahrendt S."/>
            <person name="Andreopoulos W."/>
            <person name="He G."/>
            <person name="Labutti K."/>
            <person name="Lipzen A."/>
            <person name="Ng V."/>
            <person name="Riley R."/>
            <person name="Sandor L."/>
            <person name="Barry K."/>
            <person name="Martinez A.T."/>
            <person name="Xiao Y."/>
            <person name="Gibbons J.G."/>
            <person name="Terashima K."/>
            <person name="Grigoriev I.V."/>
            <person name="Hibbett D.S."/>
        </authorList>
    </citation>
    <scope>NUCLEOTIDE SEQUENCE</scope>
    <source>
        <strain evidence="1">RHP3577 ss4</strain>
    </source>
</reference>
<proteinExistence type="predicted"/>
<keyword evidence="2" id="KW-1185">Reference proteome</keyword>
<evidence type="ECO:0000313" key="1">
    <source>
        <dbReference type="EMBL" id="KAJ4484441.1"/>
    </source>
</evidence>
<name>A0ABQ8VAM8_9AGAR</name>
<comment type="caution">
    <text evidence="1">The sequence shown here is derived from an EMBL/GenBank/DDBJ whole genome shotgun (WGS) entry which is preliminary data.</text>
</comment>